<sequence length="89" mass="10272">MVRAAAAVFWPTRRTSKRRRCPAAFRMRKRAHQRDVGSVVGSLAPTRALAFRLSQGTSFPGFAWNVKRRPRRECWRKGRLKGGVWTRCS</sequence>
<keyword evidence="2" id="KW-1185">Reference proteome</keyword>
<dbReference type="EnsemblPlants" id="OPUNC06G13640.1">
    <property type="protein sequence ID" value="OPUNC06G13640.1"/>
    <property type="gene ID" value="OPUNC06G13640"/>
</dbReference>
<dbReference type="OMA" id="RRECWRK"/>
<dbReference type="HOGENOM" id="CLU_2458655_0_0_1"/>
<organism evidence="1">
    <name type="scientific">Oryza punctata</name>
    <name type="common">Red rice</name>
    <dbReference type="NCBI Taxonomy" id="4537"/>
    <lineage>
        <taxon>Eukaryota</taxon>
        <taxon>Viridiplantae</taxon>
        <taxon>Streptophyta</taxon>
        <taxon>Embryophyta</taxon>
        <taxon>Tracheophyta</taxon>
        <taxon>Spermatophyta</taxon>
        <taxon>Magnoliopsida</taxon>
        <taxon>Liliopsida</taxon>
        <taxon>Poales</taxon>
        <taxon>Poaceae</taxon>
        <taxon>BOP clade</taxon>
        <taxon>Oryzoideae</taxon>
        <taxon>Oryzeae</taxon>
        <taxon>Oryzinae</taxon>
        <taxon>Oryza</taxon>
    </lineage>
</organism>
<proteinExistence type="predicted"/>
<name>A0A0E0LBK2_ORYPU</name>
<dbReference type="Gramene" id="OPUNC06G13640.1">
    <property type="protein sequence ID" value="OPUNC06G13640.1"/>
    <property type="gene ID" value="OPUNC06G13640"/>
</dbReference>
<protein>
    <submittedName>
        <fullName evidence="1">Uncharacterized protein</fullName>
    </submittedName>
</protein>
<dbReference type="AlphaFoldDB" id="A0A0E0LBK2"/>
<reference evidence="1" key="1">
    <citation type="submission" date="2015-04" db="UniProtKB">
        <authorList>
            <consortium name="EnsemblPlants"/>
        </authorList>
    </citation>
    <scope>IDENTIFICATION</scope>
</reference>
<reference evidence="1" key="2">
    <citation type="submission" date="2018-05" db="EMBL/GenBank/DDBJ databases">
        <title>OpunRS2 (Oryza punctata Reference Sequence Version 2).</title>
        <authorList>
            <person name="Zhang J."/>
            <person name="Kudrna D."/>
            <person name="Lee S."/>
            <person name="Talag J."/>
            <person name="Welchert J."/>
            <person name="Wing R.A."/>
        </authorList>
    </citation>
    <scope>NUCLEOTIDE SEQUENCE [LARGE SCALE GENOMIC DNA]</scope>
</reference>
<dbReference type="Proteomes" id="UP000026962">
    <property type="component" value="Chromosome 6"/>
</dbReference>
<accession>A0A0E0LBK2</accession>
<evidence type="ECO:0000313" key="2">
    <source>
        <dbReference type="Proteomes" id="UP000026962"/>
    </source>
</evidence>
<evidence type="ECO:0000313" key="1">
    <source>
        <dbReference type="EnsemblPlants" id="OPUNC06G13640.1"/>
    </source>
</evidence>